<keyword evidence="1" id="KW-0812">Transmembrane</keyword>
<feature type="transmembrane region" description="Helical" evidence="1">
    <location>
        <begin position="95"/>
        <end position="119"/>
    </location>
</feature>
<keyword evidence="1" id="KW-1133">Transmembrane helix</keyword>
<protein>
    <submittedName>
        <fullName evidence="2">Uncharacterized protein</fullName>
    </submittedName>
</protein>
<sequence>MSKIFYHEEWANTASLLGLILYPVVIIAMLMSNHYGYSEFKLKSYNKFFLFFSCGYMVVFVKIDEFFKKKYVNQDLIKTDDKYEYKDQYPIFMAILYWLFCFFQSAFVPAMLLTFVLLYSK</sequence>
<feature type="transmembrane region" description="Helical" evidence="1">
    <location>
        <begin position="12"/>
        <end position="32"/>
    </location>
</feature>
<evidence type="ECO:0000256" key="1">
    <source>
        <dbReference type="SAM" id="Phobius"/>
    </source>
</evidence>
<evidence type="ECO:0000313" key="2">
    <source>
        <dbReference type="EMBL" id="OBX66771.1"/>
    </source>
</evidence>
<gene>
    <name evidence="2" type="ORF">A9309_12540</name>
</gene>
<feature type="transmembrane region" description="Helical" evidence="1">
    <location>
        <begin position="44"/>
        <end position="63"/>
    </location>
</feature>
<dbReference type="Proteomes" id="UP000092607">
    <property type="component" value="Unassembled WGS sequence"/>
</dbReference>
<dbReference type="EMBL" id="LZMS01000012">
    <property type="protein sequence ID" value="OBX66771.1"/>
    <property type="molecule type" value="Genomic_DNA"/>
</dbReference>
<name>A0A1B8Q7W9_MORLA</name>
<evidence type="ECO:0000313" key="3">
    <source>
        <dbReference type="Proteomes" id="UP000092607"/>
    </source>
</evidence>
<organism evidence="2 3">
    <name type="scientific">Moraxella lacunata</name>
    <dbReference type="NCBI Taxonomy" id="477"/>
    <lineage>
        <taxon>Bacteria</taxon>
        <taxon>Pseudomonadati</taxon>
        <taxon>Pseudomonadota</taxon>
        <taxon>Gammaproteobacteria</taxon>
        <taxon>Moraxellales</taxon>
        <taxon>Moraxellaceae</taxon>
        <taxon>Moraxella</taxon>
    </lineage>
</organism>
<dbReference type="AlphaFoldDB" id="A0A1B8Q7W9"/>
<reference evidence="2 3" key="1">
    <citation type="submission" date="2016-06" db="EMBL/GenBank/DDBJ databases">
        <title>Draft genome of Moraxella lacunata CCUG 57757A.</title>
        <authorList>
            <person name="Salva-Serra F."/>
            <person name="Engstrom-Jakobsson H."/>
            <person name="Thorell K."/>
            <person name="Gonzales-Siles L."/>
            <person name="Karlsson R."/>
            <person name="Boulund F."/>
            <person name="Engstrand L."/>
            <person name="Kristiansson E."/>
            <person name="Moore E."/>
        </authorList>
    </citation>
    <scope>NUCLEOTIDE SEQUENCE [LARGE SCALE GENOMIC DNA]</scope>
    <source>
        <strain evidence="2 3">CCUG 57757A</strain>
    </source>
</reference>
<keyword evidence="1" id="KW-0472">Membrane</keyword>
<accession>A0A1B8Q7W9</accession>
<comment type="caution">
    <text evidence="2">The sequence shown here is derived from an EMBL/GenBank/DDBJ whole genome shotgun (WGS) entry which is preliminary data.</text>
</comment>
<proteinExistence type="predicted"/>